<gene>
    <name evidence="1" type="ORF">LTRI10_LOCUS3304</name>
</gene>
<sequence length="145" mass="15888">MRVEPVLDLTAPLPDEITVGHVDPTRGNFVAIVKLERVPHFCFLCSVIGHIGEGCPRKELSGAPSKYDIFLVATESGPPVTVDTLSRRRRRFTWIRAAMKHPARPRKGSLPCFHPIGLLQSSLSFCGDKHQHGGGFCSQLGFPCG</sequence>
<reference evidence="1 2" key="1">
    <citation type="submission" date="2024-04" db="EMBL/GenBank/DDBJ databases">
        <authorList>
            <person name="Fracassetti M."/>
        </authorList>
    </citation>
    <scope>NUCLEOTIDE SEQUENCE [LARGE SCALE GENOMIC DNA]</scope>
</reference>
<protein>
    <recommendedName>
        <fullName evidence="3">Zinc knuckle CX2CX4HX4C domain-containing protein</fullName>
    </recommendedName>
</protein>
<evidence type="ECO:0000313" key="1">
    <source>
        <dbReference type="EMBL" id="CAL1355549.1"/>
    </source>
</evidence>
<dbReference type="Proteomes" id="UP001497516">
    <property type="component" value="Chromosome 1"/>
</dbReference>
<evidence type="ECO:0008006" key="3">
    <source>
        <dbReference type="Google" id="ProtNLM"/>
    </source>
</evidence>
<keyword evidence="2" id="KW-1185">Reference proteome</keyword>
<accession>A0AAV2CGY9</accession>
<name>A0AAV2CGY9_9ROSI</name>
<dbReference type="AlphaFoldDB" id="A0AAV2CGY9"/>
<evidence type="ECO:0000313" key="2">
    <source>
        <dbReference type="Proteomes" id="UP001497516"/>
    </source>
</evidence>
<dbReference type="EMBL" id="OZ034813">
    <property type="protein sequence ID" value="CAL1355549.1"/>
    <property type="molecule type" value="Genomic_DNA"/>
</dbReference>
<organism evidence="1 2">
    <name type="scientific">Linum trigynum</name>
    <dbReference type="NCBI Taxonomy" id="586398"/>
    <lineage>
        <taxon>Eukaryota</taxon>
        <taxon>Viridiplantae</taxon>
        <taxon>Streptophyta</taxon>
        <taxon>Embryophyta</taxon>
        <taxon>Tracheophyta</taxon>
        <taxon>Spermatophyta</taxon>
        <taxon>Magnoliopsida</taxon>
        <taxon>eudicotyledons</taxon>
        <taxon>Gunneridae</taxon>
        <taxon>Pentapetalae</taxon>
        <taxon>rosids</taxon>
        <taxon>fabids</taxon>
        <taxon>Malpighiales</taxon>
        <taxon>Linaceae</taxon>
        <taxon>Linum</taxon>
    </lineage>
</organism>
<proteinExistence type="predicted"/>